<dbReference type="Gene3D" id="3.40.960.10">
    <property type="entry name" value="VSR Endonuclease"/>
    <property type="match status" value="1"/>
</dbReference>
<dbReference type="RefSeq" id="WP_123215547.1">
    <property type="nucleotide sequence ID" value="NZ_RJTM01000059.1"/>
</dbReference>
<dbReference type="Proteomes" id="UP000267469">
    <property type="component" value="Unassembled WGS sequence"/>
</dbReference>
<comment type="caution">
    <text evidence="3">The sequence shown here is derived from an EMBL/GenBank/DDBJ whole genome shotgun (WGS) entry which is preliminary data.</text>
</comment>
<organism evidence="3 4">
    <name type="scientific">Sinomicrobium pectinilyticum</name>
    <dbReference type="NCBI Taxonomy" id="1084421"/>
    <lineage>
        <taxon>Bacteria</taxon>
        <taxon>Pseudomonadati</taxon>
        <taxon>Bacteroidota</taxon>
        <taxon>Flavobacteriia</taxon>
        <taxon>Flavobacteriales</taxon>
        <taxon>Flavobacteriaceae</taxon>
        <taxon>Sinomicrobium</taxon>
    </lineage>
</organism>
<evidence type="ECO:0000313" key="3">
    <source>
        <dbReference type="EMBL" id="RNL88449.1"/>
    </source>
</evidence>
<dbReference type="EMBL" id="RJTM01000059">
    <property type="protein sequence ID" value="RNL88449.1"/>
    <property type="molecule type" value="Genomic_DNA"/>
</dbReference>
<keyword evidence="4" id="KW-1185">Reference proteome</keyword>
<dbReference type="PANTHER" id="PTHR38590:SF1">
    <property type="entry name" value="BLL0828 PROTEIN"/>
    <property type="match status" value="1"/>
</dbReference>
<sequence>MPNKIIPYRKDLKEKARKLRRNPTCTEKILWTKIRKKALGIEFHRQVPILDYIVDFYCHELFLAIEIDGPIHNLQTDKDIKRQKKLEAQGVRFLRFSNEEVFTDITSVLNSIKKFVEETALPGDTPPRPSPGGEGEYPPL</sequence>
<dbReference type="InterPro" id="IPR047216">
    <property type="entry name" value="Endonuclease_DUF559_bact"/>
</dbReference>
<dbReference type="OrthoDB" id="9798754at2"/>
<dbReference type="InterPro" id="IPR011335">
    <property type="entry name" value="Restrct_endonuc-II-like"/>
</dbReference>
<reference evidence="3 4" key="1">
    <citation type="submission" date="2018-10" db="EMBL/GenBank/DDBJ databases">
        <title>Sinomicrobium pectinilyticum sp. nov., a pectinase-producing bacterium isolated from alkaline and saline soil, and emended description of the genus Sinomicrobium.</title>
        <authorList>
            <person name="Cheng B."/>
            <person name="Li C."/>
            <person name="Lai Q."/>
            <person name="Du M."/>
            <person name="Shao Z."/>
            <person name="Xu P."/>
            <person name="Yang C."/>
        </authorList>
    </citation>
    <scope>NUCLEOTIDE SEQUENCE [LARGE SCALE GENOMIC DNA]</scope>
    <source>
        <strain evidence="3 4">5DNS001</strain>
    </source>
</reference>
<evidence type="ECO:0000259" key="2">
    <source>
        <dbReference type="Pfam" id="PF04480"/>
    </source>
</evidence>
<dbReference type="CDD" id="cd01038">
    <property type="entry name" value="Endonuclease_DUF559"/>
    <property type="match status" value="1"/>
</dbReference>
<proteinExistence type="predicted"/>
<dbReference type="AlphaFoldDB" id="A0A3N0ELA6"/>
<feature type="region of interest" description="Disordered" evidence="1">
    <location>
        <begin position="119"/>
        <end position="140"/>
    </location>
</feature>
<accession>A0A3N0ELA6</accession>
<gene>
    <name evidence="3" type="ORF">ED312_08315</name>
</gene>
<dbReference type="Pfam" id="PF04480">
    <property type="entry name" value="DUF559"/>
    <property type="match status" value="1"/>
</dbReference>
<dbReference type="InterPro" id="IPR007569">
    <property type="entry name" value="DUF559"/>
</dbReference>
<evidence type="ECO:0000256" key="1">
    <source>
        <dbReference type="SAM" id="MobiDB-lite"/>
    </source>
</evidence>
<name>A0A3N0ELA6_SINP1</name>
<evidence type="ECO:0000313" key="4">
    <source>
        <dbReference type="Proteomes" id="UP000267469"/>
    </source>
</evidence>
<dbReference type="SUPFAM" id="SSF52980">
    <property type="entry name" value="Restriction endonuclease-like"/>
    <property type="match status" value="1"/>
</dbReference>
<feature type="domain" description="DUF559" evidence="2">
    <location>
        <begin position="11"/>
        <end position="116"/>
    </location>
</feature>
<protein>
    <submittedName>
        <fullName evidence="3">DUF559 domain-containing protein</fullName>
    </submittedName>
</protein>
<dbReference type="PANTHER" id="PTHR38590">
    <property type="entry name" value="BLL0828 PROTEIN"/>
    <property type="match status" value="1"/>
</dbReference>